<dbReference type="Gene3D" id="1.20.1530.20">
    <property type="match status" value="1"/>
</dbReference>
<gene>
    <name evidence="9" type="ORF">BaRGS_00000839</name>
</gene>
<dbReference type="PANTHER" id="PTHR31102:SF1">
    <property type="entry name" value="CATION_H+ EXCHANGER DOMAIN-CONTAINING PROTEIN"/>
    <property type="match status" value="1"/>
</dbReference>
<comment type="subcellular location">
    <subcellularLocation>
        <location evidence="1">Membrane</location>
        <topology evidence="1">Multi-pass membrane protein</topology>
    </subcellularLocation>
</comment>
<dbReference type="InterPro" id="IPR051843">
    <property type="entry name" value="CPA1_transporter"/>
</dbReference>
<evidence type="ECO:0000256" key="2">
    <source>
        <dbReference type="ARBA" id="ARBA00007367"/>
    </source>
</evidence>
<keyword evidence="3 7" id="KW-0812">Transmembrane</keyword>
<feature type="domain" description="Cation/H+ exchanger transmembrane" evidence="8">
    <location>
        <begin position="154"/>
        <end position="541"/>
    </location>
</feature>
<dbReference type="InterPro" id="IPR038770">
    <property type="entry name" value="Na+/solute_symporter_sf"/>
</dbReference>
<evidence type="ECO:0000256" key="7">
    <source>
        <dbReference type="SAM" id="Phobius"/>
    </source>
</evidence>
<feature type="transmembrane region" description="Helical" evidence="7">
    <location>
        <begin position="415"/>
        <end position="437"/>
    </location>
</feature>
<evidence type="ECO:0000259" key="8">
    <source>
        <dbReference type="Pfam" id="PF00999"/>
    </source>
</evidence>
<reference evidence="9 10" key="1">
    <citation type="journal article" date="2023" name="Sci. Data">
        <title>Genome assembly of the Korean intertidal mud-creeper Batillaria attramentaria.</title>
        <authorList>
            <person name="Patra A.K."/>
            <person name="Ho P.T."/>
            <person name="Jun S."/>
            <person name="Lee S.J."/>
            <person name="Kim Y."/>
            <person name="Won Y.J."/>
        </authorList>
    </citation>
    <scope>NUCLEOTIDE SEQUENCE [LARGE SCALE GENOMIC DNA]</scope>
    <source>
        <strain evidence="9">Wonlab-2016</strain>
    </source>
</reference>
<dbReference type="InterPro" id="IPR006153">
    <property type="entry name" value="Cation/H_exchanger_TM"/>
</dbReference>
<sequence>MSGKYVLDNPGLQLDETGSTYTTDTHSDTNSHGFSDGKTSATPPPTKTQSVPSVATVTSSGSANHDDSTPRCPKLRAGFAKVTAPLEAANHPLPDNPTKLDKFKRAFFCPPFGRVGAFLLVAVVFLMWWAVLISITKEKALPGGIVFPMLILFVCCWCGGYLMNLVRLPPLFGMLLVGGILGNVPKIDVGRDIDPDWSSTARNIALTVILTRAGLGLDPVALKRLSFVVLRLAFCPSIVEVVVDSVAANLILGFPWQWAFMLGFVLSVVSPAVVVPSMLSLSDRGYGLNKGIPTLVVAAVSLDAVLAITGFGVMLGITFTSGDIVWTLFKGPLEAVVGIVVGIAGGVMLWYIPQRSSKHLVLFRSVLLVGAGLLTIFGSKYIGWSGAGPLGCLCVAFIAAFRWREEYKPTGQKNPVEEVMGVLWMVFQPLLFGLIGAKVDLRELQPQTVGYGVAVLFLGLAFRLTMAFVTVQRSDLNTKERIFIPFSWAPKATVQAAIGGIALDTALELNAGDEAVELGRQVLTLAVLAILLTAPIGSLLIALVGPRLLHQTLPELEGLNQSVDVEKPEEKAGSYSNHAATTDED</sequence>
<protein>
    <recommendedName>
        <fullName evidence="8">Cation/H+ exchanger transmembrane domain-containing protein</fullName>
    </recommendedName>
</protein>
<name>A0ABD0M7D6_9CAEN</name>
<feature type="transmembrane region" description="Helical" evidence="7">
    <location>
        <begin position="360"/>
        <end position="378"/>
    </location>
</feature>
<evidence type="ECO:0000313" key="10">
    <source>
        <dbReference type="Proteomes" id="UP001519460"/>
    </source>
</evidence>
<dbReference type="Pfam" id="PF00999">
    <property type="entry name" value="Na_H_Exchanger"/>
    <property type="match status" value="1"/>
</dbReference>
<keyword evidence="10" id="KW-1185">Reference proteome</keyword>
<feature type="transmembrane region" description="Helical" evidence="7">
    <location>
        <begin position="335"/>
        <end position="353"/>
    </location>
</feature>
<dbReference type="Proteomes" id="UP001519460">
    <property type="component" value="Unassembled WGS sequence"/>
</dbReference>
<feature type="transmembrane region" description="Helical" evidence="7">
    <location>
        <begin position="228"/>
        <end position="252"/>
    </location>
</feature>
<feature type="transmembrane region" description="Helical" evidence="7">
    <location>
        <begin position="145"/>
        <end position="166"/>
    </location>
</feature>
<evidence type="ECO:0000256" key="4">
    <source>
        <dbReference type="ARBA" id="ARBA00022989"/>
    </source>
</evidence>
<evidence type="ECO:0000256" key="6">
    <source>
        <dbReference type="SAM" id="MobiDB-lite"/>
    </source>
</evidence>
<organism evidence="9 10">
    <name type="scientific">Batillaria attramentaria</name>
    <dbReference type="NCBI Taxonomy" id="370345"/>
    <lineage>
        <taxon>Eukaryota</taxon>
        <taxon>Metazoa</taxon>
        <taxon>Spiralia</taxon>
        <taxon>Lophotrochozoa</taxon>
        <taxon>Mollusca</taxon>
        <taxon>Gastropoda</taxon>
        <taxon>Caenogastropoda</taxon>
        <taxon>Sorbeoconcha</taxon>
        <taxon>Cerithioidea</taxon>
        <taxon>Batillariidae</taxon>
        <taxon>Batillaria</taxon>
    </lineage>
</organism>
<feature type="transmembrane region" description="Helical" evidence="7">
    <location>
        <begin position="291"/>
        <end position="315"/>
    </location>
</feature>
<feature type="region of interest" description="Disordered" evidence="6">
    <location>
        <begin position="565"/>
        <end position="585"/>
    </location>
</feature>
<feature type="transmembrane region" description="Helical" evidence="7">
    <location>
        <begin position="258"/>
        <end position="279"/>
    </location>
</feature>
<feature type="region of interest" description="Disordered" evidence="6">
    <location>
        <begin position="1"/>
        <end position="71"/>
    </location>
</feature>
<feature type="transmembrane region" description="Helical" evidence="7">
    <location>
        <begin position="384"/>
        <end position="403"/>
    </location>
</feature>
<feature type="transmembrane region" description="Helical" evidence="7">
    <location>
        <begin position="449"/>
        <end position="471"/>
    </location>
</feature>
<dbReference type="GO" id="GO:0016020">
    <property type="term" value="C:membrane"/>
    <property type="evidence" value="ECO:0007669"/>
    <property type="project" value="UniProtKB-SubCell"/>
</dbReference>
<dbReference type="PANTHER" id="PTHR31102">
    <property type="match status" value="1"/>
</dbReference>
<evidence type="ECO:0000256" key="1">
    <source>
        <dbReference type="ARBA" id="ARBA00004141"/>
    </source>
</evidence>
<keyword evidence="4 7" id="KW-1133">Transmembrane helix</keyword>
<comment type="caution">
    <text evidence="9">The sequence shown here is derived from an EMBL/GenBank/DDBJ whole genome shotgun (WGS) entry which is preliminary data.</text>
</comment>
<feature type="transmembrane region" description="Helical" evidence="7">
    <location>
        <begin position="523"/>
        <end position="544"/>
    </location>
</feature>
<comment type="similarity">
    <text evidence="2">Belongs to the monovalent cation:proton antiporter 1 (CPA1) transporter (TC 2.A.36) family.</text>
</comment>
<evidence type="ECO:0000256" key="5">
    <source>
        <dbReference type="ARBA" id="ARBA00023136"/>
    </source>
</evidence>
<evidence type="ECO:0000256" key="3">
    <source>
        <dbReference type="ARBA" id="ARBA00022692"/>
    </source>
</evidence>
<dbReference type="EMBL" id="JACVVK020000003">
    <property type="protein sequence ID" value="KAK7507874.1"/>
    <property type="molecule type" value="Genomic_DNA"/>
</dbReference>
<feature type="compositionally biased region" description="Polar residues" evidence="6">
    <location>
        <begin position="16"/>
        <end position="63"/>
    </location>
</feature>
<accession>A0ABD0M7D6</accession>
<evidence type="ECO:0000313" key="9">
    <source>
        <dbReference type="EMBL" id="KAK7507874.1"/>
    </source>
</evidence>
<keyword evidence="5 7" id="KW-0472">Membrane</keyword>
<proteinExistence type="inferred from homology"/>
<feature type="compositionally biased region" description="Polar residues" evidence="6">
    <location>
        <begin position="574"/>
        <end position="585"/>
    </location>
</feature>
<feature type="transmembrane region" description="Helical" evidence="7">
    <location>
        <begin position="112"/>
        <end position="133"/>
    </location>
</feature>
<dbReference type="AlphaFoldDB" id="A0ABD0M7D6"/>